<reference evidence="1 2" key="1">
    <citation type="submission" date="2016-10" db="EMBL/GenBank/DDBJ databases">
        <authorList>
            <person name="de Groot N.N."/>
        </authorList>
    </citation>
    <scope>NUCLEOTIDE SEQUENCE [LARGE SCALE GENOMIC DNA]</scope>
    <source>
        <strain evidence="1 2">CGMCC 4.6858</strain>
    </source>
</reference>
<accession>A0A1G6I5H9</accession>
<keyword evidence="2" id="KW-1185">Reference proteome</keyword>
<sequence>MTALEAALARAAAVSERATAVTRTQPVDPAVRAALDEVSGASASAAEQSVGERVRCGPLEWDDVWRDPHALGPAAVRLVQRALVVVAQDIGRAAG</sequence>
<dbReference type="RefSeq" id="WP_090849609.1">
    <property type="nucleotide sequence ID" value="NZ_FMZM01000001.1"/>
</dbReference>
<proteinExistence type="predicted"/>
<name>A0A1G6I5H9_9ACTN</name>
<protein>
    <submittedName>
        <fullName evidence="1">Uncharacterized protein</fullName>
    </submittedName>
</protein>
<dbReference type="STRING" id="1045774.SAMN05421872_10165"/>
<gene>
    <name evidence="1" type="ORF">SAMN05421872_10165</name>
</gene>
<evidence type="ECO:0000313" key="2">
    <source>
        <dbReference type="Proteomes" id="UP000199034"/>
    </source>
</evidence>
<evidence type="ECO:0000313" key="1">
    <source>
        <dbReference type="EMBL" id="SDC01782.1"/>
    </source>
</evidence>
<dbReference type="AlphaFoldDB" id="A0A1G6I5H9"/>
<organism evidence="1 2">
    <name type="scientific">Nocardioides lianchengensis</name>
    <dbReference type="NCBI Taxonomy" id="1045774"/>
    <lineage>
        <taxon>Bacteria</taxon>
        <taxon>Bacillati</taxon>
        <taxon>Actinomycetota</taxon>
        <taxon>Actinomycetes</taxon>
        <taxon>Propionibacteriales</taxon>
        <taxon>Nocardioidaceae</taxon>
        <taxon>Nocardioides</taxon>
    </lineage>
</organism>
<dbReference type="Proteomes" id="UP000199034">
    <property type="component" value="Unassembled WGS sequence"/>
</dbReference>
<dbReference type="EMBL" id="FMZM01000001">
    <property type="protein sequence ID" value="SDC01782.1"/>
    <property type="molecule type" value="Genomic_DNA"/>
</dbReference>